<dbReference type="SUPFAM" id="SSF52540">
    <property type="entry name" value="P-loop containing nucleoside triphosphate hydrolases"/>
    <property type="match status" value="1"/>
</dbReference>
<dbReference type="PANTHER" id="PTHR23389">
    <property type="entry name" value="CHROMOSOME TRANSMISSION FIDELITY FACTOR 18"/>
    <property type="match status" value="1"/>
</dbReference>
<protein>
    <submittedName>
        <fullName evidence="2">Predicted protein</fullName>
    </submittedName>
</protein>
<dbReference type="eggNOG" id="KOG1968">
    <property type="taxonomic scope" value="Eukaryota"/>
</dbReference>
<dbReference type="AlphaFoldDB" id="D2VX82"/>
<dbReference type="GO" id="GO:0003677">
    <property type="term" value="F:DNA binding"/>
    <property type="evidence" value="ECO:0007669"/>
    <property type="project" value="TreeGrafter"/>
</dbReference>
<accession>D2VX82</accession>
<feature type="compositionally biased region" description="Low complexity" evidence="1">
    <location>
        <begin position="86"/>
        <end position="100"/>
    </location>
</feature>
<dbReference type="GeneID" id="8858078"/>
<dbReference type="Proteomes" id="UP000006671">
    <property type="component" value="Unassembled WGS sequence"/>
</dbReference>
<sequence length="728" mass="84036">MPSSGKSASTRTPKKQATLSNKKALNLKVVDEKIGDVLSPPITVNNIENINDDCEQENVAKQLTESPITSSQTVDLTQPKATLTIKQKQSSPKTPKSVKTLKMKDDTKSSKKKKTESVKRKRTNDNCEEVVDVDESHFISTKGKQTDEIIGSVASIFLTKEQRQRKKEMETLTEQQKTQEKRKEINSIFCVQGGEHPLMKISKEKKKEIQKESKPQKDVDFQSWQGVEPLSCKITTDSLREFGFCQNIGFSQLPKYDQQQSKMNIEDLLLPDVVEDVEYSKSYENHPNTPSILHKLTQYNENLKKNEKYIKSERFNHSTERFAFEEYCTNLLEESIESVYPQSMWNESKRKEKQLLKKSLDRKYLSLSGEIGSKIVDLDRETSLESTNSMDGTVSKKDTLDDLWSIKYKPNCYEHIITKNENSNQKLREWLEKWKKPPSLKKTSKRKEPNSKKRKTKKNDDDLFTDEEYEDDELEKSIILYGSTSGKSSSLCAIATQLGFEIMEVNSACDRSSKSIMELKETTQSKGINSMGKIIVFEDADLKFQEESYPSLISAIEKLEKSTKRPIILISDNLEEQDLLNSIYSTIEILAISTHLFGKATPSDDNWKKSPIDFINCSSIPLTSDGTISKNQLLKFKSQLSRSFLYTVVKHIINRQEYVCLHPSNYLYQRNMTDIIHHLFGMCNSENQRRENASRRRFFHYLKTLVEDEELQMLEMLAKNFEYRDRTC</sequence>
<dbReference type="VEuPathDB" id="AmoebaDB:NAEGRDRAFT_52970"/>
<evidence type="ECO:0000313" key="3">
    <source>
        <dbReference type="Proteomes" id="UP000006671"/>
    </source>
</evidence>
<evidence type="ECO:0000313" key="2">
    <source>
        <dbReference type="EMBL" id="EFC38581.1"/>
    </source>
</evidence>
<feature type="compositionally biased region" description="Polar residues" evidence="1">
    <location>
        <begin position="64"/>
        <end position="85"/>
    </location>
</feature>
<feature type="region of interest" description="Disordered" evidence="1">
    <location>
        <begin position="1"/>
        <end position="25"/>
    </location>
</feature>
<reference evidence="2 3" key="1">
    <citation type="journal article" date="2010" name="Cell">
        <title>The genome of Naegleria gruberi illuminates early eukaryotic versatility.</title>
        <authorList>
            <person name="Fritz-Laylin L.K."/>
            <person name="Prochnik S.E."/>
            <person name="Ginger M.L."/>
            <person name="Dacks J.B."/>
            <person name="Carpenter M.L."/>
            <person name="Field M.C."/>
            <person name="Kuo A."/>
            <person name="Paredez A."/>
            <person name="Chapman J."/>
            <person name="Pham J."/>
            <person name="Shu S."/>
            <person name="Neupane R."/>
            <person name="Cipriano M."/>
            <person name="Mancuso J."/>
            <person name="Tu H."/>
            <person name="Salamov A."/>
            <person name="Lindquist E."/>
            <person name="Shapiro H."/>
            <person name="Lucas S."/>
            <person name="Grigoriev I.V."/>
            <person name="Cande W.Z."/>
            <person name="Fulton C."/>
            <person name="Rokhsar D.S."/>
            <person name="Dawson S.C."/>
        </authorList>
    </citation>
    <scope>NUCLEOTIDE SEQUENCE [LARGE SCALE GENOMIC DNA]</scope>
    <source>
        <strain evidence="2 3">NEG-M</strain>
    </source>
</reference>
<dbReference type="STRING" id="5762.D2VX82"/>
<dbReference type="InterPro" id="IPR027417">
    <property type="entry name" value="P-loop_NTPase"/>
</dbReference>
<dbReference type="Gene3D" id="3.40.50.300">
    <property type="entry name" value="P-loop containing nucleotide triphosphate hydrolases"/>
    <property type="match status" value="1"/>
</dbReference>
<dbReference type="KEGG" id="ngr:NAEGRDRAFT_52970"/>
<dbReference type="OrthoDB" id="9996895at2759"/>
<feature type="compositionally biased region" description="Polar residues" evidence="1">
    <location>
        <begin position="1"/>
        <end position="23"/>
    </location>
</feature>
<name>D2VX82_NAEGR</name>
<evidence type="ECO:0000256" key="1">
    <source>
        <dbReference type="SAM" id="MobiDB-lite"/>
    </source>
</evidence>
<organism evidence="3">
    <name type="scientific">Naegleria gruberi</name>
    <name type="common">Amoeba</name>
    <dbReference type="NCBI Taxonomy" id="5762"/>
    <lineage>
        <taxon>Eukaryota</taxon>
        <taxon>Discoba</taxon>
        <taxon>Heterolobosea</taxon>
        <taxon>Tetramitia</taxon>
        <taxon>Eutetramitia</taxon>
        <taxon>Vahlkampfiidae</taxon>
        <taxon>Naegleria</taxon>
    </lineage>
</organism>
<feature type="region of interest" description="Disordered" evidence="1">
    <location>
        <begin position="64"/>
        <end position="125"/>
    </location>
</feature>
<keyword evidence="3" id="KW-1185">Reference proteome</keyword>
<proteinExistence type="predicted"/>
<dbReference type="InParanoid" id="D2VX82"/>
<feature type="compositionally biased region" description="Basic residues" evidence="1">
    <location>
        <begin position="110"/>
        <end position="122"/>
    </location>
</feature>
<feature type="region of interest" description="Disordered" evidence="1">
    <location>
        <begin position="438"/>
        <end position="466"/>
    </location>
</feature>
<dbReference type="EMBL" id="GG738906">
    <property type="protein sequence ID" value="EFC38581.1"/>
    <property type="molecule type" value="Genomic_DNA"/>
</dbReference>
<gene>
    <name evidence="2" type="ORF">NAEGRDRAFT_52970</name>
</gene>
<dbReference type="GO" id="GO:0005634">
    <property type="term" value="C:nucleus"/>
    <property type="evidence" value="ECO:0007669"/>
    <property type="project" value="TreeGrafter"/>
</dbReference>
<dbReference type="RefSeq" id="XP_002671325.1">
    <property type="nucleotide sequence ID" value="XM_002671279.1"/>
</dbReference>
<dbReference type="PANTHER" id="PTHR23389:SF21">
    <property type="entry name" value="ATPASE FAMILY AAA DOMAIN-CONTAINING PROTEIN 5"/>
    <property type="match status" value="1"/>
</dbReference>